<dbReference type="InterPro" id="IPR001915">
    <property type="entry name" value="Peptidase_M48"/>
</dbReference>
<sequence length="501" mass="57096">MRLLTLLIIFCSLLTAQEYELKLKNGKILKGEIDESTLDLELIKFKLTGAKFGFDVKRMEIEVITKNGKSIFKNEAVIANVFSKKIHKPLTNHDPKEEDALIFESIEDAKLEGFTECISCFDMRPRLSNYYLEMDLRNSLYGVIIQQFETLYDHPKLELSQKLLQKVLNNWVEEIKYDNYRIEILKSAIPFSWSLPGGSIYISSELLNMCEYDSELEVIIAREVAHVERRHLLQAYQKSQDDATAIAIALTFVSLATQTDMSSVVEALGQFSYNLLGSGFDRKLEEEADALAMIYLIRNEDDKNSLLRILEKLKYRTNTRVGSTNRLSAFTNAPDLVARINQIKSAQLVEIENEIILIANHLNKTKDGKKFEQGFISMSFNYIFIAESSTNKNKSYVTLLGSVFNSEIEESFRIDPLEFMPSISGQTITVEMSSIIIESNSSTNFAIKLFLDSTDVEVLIERIKNNYPLIKGARISRIKTIPGAKEKSVDFEKINASFSFN</sequence>
<evidence type="ECO:0000313" key="8">
    <source>
        <dbReference type="EMBL" id="SVB56731.1"/>
    </source>
</evidence>
<dbReference type="GO" id="GO:0016020">
    <property type="term" value="C:membrane"/>
    <property type="evidence" value="ECO:0007669"/>
    <property type="project" value="TreeGrafter"/>
</dbReference>
<dbReference type="GO" id="GO:0051603">
    <property type="term" value="P:proteolysis involved in protein catabolic process"/>
    <property type="evidence" value="ECO:0007669"/>
    <property type="project" value="TreeGrafter"/>
</dbReference>
<dbReference type="AlphaFoldDB" id="A0A382F3N1"/>
<gene>
    <name evidence="8" type="ORF">METZ01_LOCUS209585</name>
</gene>
<evidence type="ECO:0000256" key="2">
    <source>
        <dbReference type="ARBA" id="ARBA00022670"/>
    </source>
</evidence>
<keyword evidence="4" id="KW-0378">Hydrolase</keyword>
<dbReference type="InterPro" id="IPR051156">
    <property type="entry name" value="Mito/Outer_Membr_Metalloprot"/>
</dbReference>
<evidence type="ECO:0000259" key="7">
    <source>
        <dbReference type="Pfam" id="PF01435"/>
    </source>
</evidence>
<evidence type="ECO:0000256" key="5">
    <source>
        <dbReference type="ARBA" id="ARBA00022833"/>
    </source>
</evidence>
<keyword evidence="3" id="KW-0479">Metal-binding</keyword>
<evidence type="ECO:0000256" key="4">
    <source>
        <dbReference type="ARBA" id="ARBA00022801"/>
    </source>
</evidence>
<dbReference type="Gene3D" id="3.30.2010.10">
    <property type="entry name" value="Metalloproteases ('zincins'), catalytic domain"/>
    <property type="match status" value="1"/>
</dbReference>
<keyword evidence="5" id="KW-0862">Zinc</keyword>
<dbReference type="PANTHER" id="PTHR22726:SF1">
    <property type="entry name" value="METALLOENDOPEPTIDASE OMA1, MITOCHONDRIAL"/>
    <property type="match status" value="1"/>
</dbReference>
<proteinExistence type="predicted"/>
<feature type="domain" description="Peptidase M48" evidence="7">
    <location>
        <begin position="165"/>
        <end position="345"/>
    </location>
</feature>
<dbReference type="GO" id="GO:0004222">
    <property type="term" value="F:metalloendopeptidase activity"/>
    <property type="evidence" value="ECO:0007669"/>
    <property type="project" value="InterPro"/>
</dbReference>
<organism evidence="8">
    <name type="scientific">marine metagenome</name>
    <dbReference type="NCBI Taxonomy" id="408172"/>
    <lineage>
        <taxon>unclassified sequences</taxon>
        <taxon>metagenomes</taxon>
        <taxon>ecological metagenomes</taxon>
    </lineage>
</organism>
<evidence type="ECO:0000256" key="6">
    <source>
        <dbReference type="ARBA" id="ARBA00023049"/>
    </source>
</evidence>
<dbReference type="GO" id="GO:0046872">
    <property type="term" value="F:metal ion binding"/>
    <property type="evidence" value="ECO:0007669"/>
    <property type="project" value="UniProtKB-KW"/>
</dbReference>
<dbReference type="PANTHER" id="PTHR22726">
    <property type="entry name" value="METALLOENDOPEPTIDASE OMA1"/>
    <property type="match status" value="1"/>
</dbReference>
<protein>
    <recommendedName>
        <fullName evidence="7">Peptidase M48 domain-containing protein</fullName>
    </recommendedName>
</protein>
<reference evidence="8" key="1">
    <citation type="submission" date="2018-05" db="EMBL/GenBank/DDBJ databases">
        <authorList>
            <person name="Lanie J.A."/>
            <person name="Ng W.-L."/>
            <person name="Kazmierczak K.M."/>
            <person name="Andrzejewski T.M."/>
            <person name="Davidsen T.M."/>
            <person name="Wayne K.J."/>
            <person name="Tettelin H."/>
            <person name="Glass J.I."/>
            <person name="Rusch D."/>
            <person name="Podicherti R."/>
            <person name="Tsui H.-C.T."/>
            <person name="Winkler M.E."/>
        </authorList>
    </citation>
    <scope>NUCLEOTIDE SEQUENCE</scope>
</reference>
<dbReference type="EMBL" id="UINC01047445">
    <property type="protein sequence ID" value="SVB56731.1"/>
    <property type="molecule type" value="Genomic_DNA"/>
</dbReference>
<comment type="cofactor">
    <cofactor evidence="1">
        <name>Zn(2+)</name>
        <dbReference type="ChEBI" id="CHEBI:29105"/>
    </cofactor>
</comment>
<evidence type="ECO:0000256" key="1">
    <source>
        <dbReference type="ARBA" id="ARBA00001947"/>
    </source>
</evidence>
<keyword evidence="2" id="KW-0645">Protease</keyword>
<accession>A0A382F3N1</accession>
<name>A0A382F3N1_9ZZZZ</name>
<keyword evidence="6" id="KW-0482">Metalloprotease</keyword>
<dbReference type="Pfam" id="PF01435">
    <property type="entry name" value="Peptidase_M48"/>
    <property type="match status" value="1"/>
</dbReference>
<evidence type="ECO:0000256" key="3">
    <source>
        <dbReference type="ARBA" id="ARBA00022723"/>
    </source>
</evidence>